<feature type="repeat" description="TPR" evidence="3">
    <location>
        <begin position="762"/>
        <end position="795"/>
    </location>
</feature>
<evidence type="ECO:0000256" key="4">
    <source>
        <dbReference type="SAM" id="Coils"/>
    </source>
</evidence>
<feature type="region of interest" description="Disordered" evidence="5">
    <location>
        <begin position="36"/>
        <end position="75"/>
    </location>
</feature>
<evidence type="ECO:0000256" key="5">
    <source>
        <dbReference type="SAM" id="MobiDB-lite"/>
    </source>
</evidence>
<dbReference type="Pfam" id="PF13374">
    <property type="entry name" value="TPR_10"/>
    <property type="match status" value="1"/>
</dbReference>
<dbReference type="Proteomes" id="UP000549394">
    <property type="component" value="Unassembled WGS sequence"/>
</dbReference>
<reference evidence="6 7" key="1">
    <citation type="submission" date="2020-08" db="EMBL/GenBank/DDBJ databases">
        <authorList>
            <person name="Hejnol A."/>
        </authorList>
    </citation>
    <scope>NUCLEOTIDE SEQUENCE [LARGE SCALE GENOMIC DNA]</scope>
</reference>
<protein>
    <submittedName>
        <fullName evidence="6">DgyrCDS3753</fullName>
    </submittedName>
</protein>
<dbReference type="InterPro" id="IPR013105">
    <property type="entry name" value="TPR_2"/>
</dbReference>
<keyword evidence="1" id="KW-0677">Repeat</keyword>
<dbReference type="PROSITE" id="PS50005">
    <property type="entry name" value="TPR"/>
    <property type="match status" value="1"/>
</dbReference>
<keyword evidence="7" id="KW-1185">Reference proteome</keyword>
<keyword evidence="4" id="KW-0175">Coiled coil</keyword>
<accession>A0A7I8VG89</accession>
<dbReference type="OrthoDB" id="5986190at2759"/>
<dbReference type="InterPro" id="IPR019734">
    <property type="entry name" value="TPR_rpt"/>
</dbReference>
<feature type="compositionally biased region" description="Basic residues" evidence="5">
    <location>
        <begin position="36"/>
        <end position="45"/>
    </location>
</feature>
<dbReference type="Pfam" id="PF07719">
    <property type="entry name" value="TPR_2"/>
    <property type="match status" value="1"/>
</dbReference>
<feature type="coiled-coil region" evidence="4">
    <location>
        <begin position="1540"/>
        <end position="1567"/>
    </location>
</feature>
<name>A0A7I8VG89_9ANNE</name>
<dbReference type="EMBL" id="CAJFCJ010000005">
    <property type="protein sequence ID" value="CAD5114710.1"/>
    <property type="molecule type" value="Genomic_DNA"/>
</dbReference>
<dbReference type="Pfam" id="PF13424">
    <property type="entry name" value="TPR_12"/>
    <property type="match status" value="1"/>
</dbReference>
<dbReference type="PANTHER" id="PTHR19959:SF119">
    <property type="entry name" value="FUNGAL LIPASE-LIKE DOMAIN-CONTAINING PROTEIN"/>
    <property type="match status" value="1"/>
</dbReference>
<feature type="coiled-coil region" evidence="4">
    <location>
        <begin position="687"/>
        <end position="714"/>
    </location>
</feature>
<dbReference type="SMART" id="SM00028">
    <property type="entry name" value="TPR"/>
    <property type="match status" value="19"/>
</dbReference>
<dbReference type="SUPFAM" id="SSF48452">
    <property type="entry name" value="TPR-like"/>
    <property type="match status" value="5"/>
</dbReference>
<evidence type="ECO:0000313" key="6">
    <source>
        <dbReference type="EMBL" id="CAD5114710.1"/>
    </source>
</evidence>
<comment type="caution">
    <text evidence="6">The sequence shown here is derived from an EMBL/GenBank/DDBJ whole genome shotgun (WGS) entry which is preliminary data.</text>
</comment>
<dbReference type="Gene3D" id="1.25.40.10">
    <property type="entry name" value="Tetratricopeptide repeat domain"/>
    <property type="match status" value="6"/>
</dbReference>
<organism evidence="6 7">
    <name type="scientific">Dimorphilus gyrociliatus</name>
    <dbReference type="NCBI Taxonomy" id="2664684"/>
    <lineage>
        <taxon>Eukaryota</taxon>
        <taxon>Metazoa</taxon>
        <taxon>Spiralia</taxon>
        <taxon>Lophotrochozoa</taxon>
        <taxon>Annelida</taxon>
        <taxon>Polychaeta</taxon>
        <taxon>Polychaeta incertae sedis</taxon>
        <taxon>Dinophilidae</taxon>
        <taxon>Dimorphilus</taxon>
    </lineage>
</organism>
<sequence>MPTVQKRADGKEFIRKKGILGGSTSVLTAVAKLKKSTKQKKKLPKLAKGSNSTDGSTKKKPGGQLKKRESKTKLPAISQEADEKLDNVVEFLDNEEANDDIIILPTIDCVITLSNEENDILDREIRKISIDGGFDQTCSTQERKALVGELHEKEKKICEDLQSAIAANEPAKESQCLQRLGDNFLHLAVRAEKVEFYIHAAAMYNSAMNKEKNGNKQYQILARLIEVQRRFLQSVPWKRSTTMDWKDENIDRSCGASLRKELKHMRGIISEKLDKLNNLWVNLDLFAEKPDRLNLEKELIDQTHRVTHCTKDDLKAWFHKIILSCRKALGSPPCNYAIIGVGALATEEATPFFDPEFIIIVEDESRKTKDYFTYLVHLIHIKILSLRETPLPATGIKIVYDFYNRNLYAFPDLSTVNGVKFDYSSTTASITPFSLNKNRRISKILGENQLTFIKTANSMAKLQTLDNSKALGEIIATKLLTITLLDGDKELMETYDKAMITILAQKINDNSTIGGERAQIFWNKMVRSVQSHPDSGRPDDCIDLVHAVQKELEMISLSMYALKLSYRLKAKAPCNITQELRTKMLVSDSGEHDLKLAWSVARFVRLRVHSLNQSQNLVNKLLENEHLDMSKHVFYLKNDAPLHRYYATLLPLLQVYSKESILARYALKNISLFSTEHNVKAHVSIRLLRYEEALEAYENHLDELNKDIQTSDVKDEIFDIHTRMGLLAVSLMRSKQATEYLTKALDSKELILDDEKRASAFVESWHNLGLTYLQDGKFEKAAKYFKETARHYKENICENEISELIVRSEMNLARAKWKQGKLSKAIEAFMRAADSRIQMSGETIDVAEIYLNIATIKLRVADFKGAISYSRQSLDIYQLVVAGHAPSFQVSIAMRLMGISLEHLGKPALSHLYCMHSQMLMNAVTGDVSDKESEHFQVGGEYWLPQMARVLYHSGKTAFQQQKFDDASKLYSLSERVYEKILSVTPTNCNLDYAIVQMNNAAACERLEAHDLAKAKAEASLSMINKLFYSKTKKNSVNNVYIARISLVYGSILSNLKEHDTSKKILQSALSIFKKEMPPCPELAVVHEKLAEIHASNKDWNEAHKFQSGCLDVSKTVFGDSHPLVANSRRIQGQFFMKQSKFLEALDSLETAKSIMEKVNGKKSLTLPFADILFDLGQVYRDLKNKEKGEIALLQALKIRKSVYGTLPHLEIIASLSAVGDFYKQFEEIENAIKFHKEAFDLLKLGNYDNTSLAKASATLAQDYLSSKFYNDALHAFDYAIEMRRRALGDSSAEVEIAKWLKLLADTYNNLGQKQKAIEIHAESLRIKRKGGKDGDHDTIQSLTHIAKTYESSGNLRLAISLHRKSLEKLQKLYKKPNKDIMECVKSLSIAYYRLSENEHALHYAKKYLNLLENLDSTNNDEKSSALAHQARIYMKLGIHGKSKEYFEKALELLQYSGKGQSCESVLILKDLGGAQNKAGDSEAAIESLNRAVEMSRAIGNRRQIKLLLAQSLNKLGEAYESLPNLSLAHRNYSDSLQLFNSLRKDSEELQLEVARLTRNFGRAECNIGRYENGIENIQHSIKQLQKIYGEGATTKELSQAQHELGKMFVAAKRYKEGLEALNTSLNMMKQVYGYQAANFYIAVCLGDIASCEEVCGRLEDALDSYKKSIGMYEKLNVGDCDHPTIAEHTLSLARISMGLREKENALQYYKSACQKLLSLYDNYPNAPAFQSALTEYKKAQGASV</sequence>
<gene>
    <name evidence="6" type="ORF">DGYR_LOCUS3534</name>
</gene>
<keyword evidence="2 3" id="KW-0802">TPR repeat</keyword>
<proteinExistence type="predicted"/>
<dbReference type="Pfam" id="PF13181">
    <property type="entry name" value="TPR_8"/>
    <property type="match status" value="2"/>
</dbReference>
<evidence type="ECO:0000256" key="1">
    <source>
        <dbReference type="ARBA" id="ARBA00022737"/>
    </source>
</evidence>
<dbReference type="InterPro" id="IPR011990">
    <property type="entry name" value="TPR-like_helical_dom_sf"/>
</dbReference>
<evidence type="ECO:0000256" key="2">
    <source>
        <dbReference type="ARBA" id="ARBA00022803"/>
    </source>
</evidence>
<evidence type="ECO:0000256" key="3">
    <source>
        <dbReference type="PROSITE-ProRule" id="PRU00339"/>
    </source>
</evidence>
<evidence type="ECO:0000313" key="7">
    <source>
        <dbReference type="Proteomes" id="UP000549394"/>
    </source>
</evidence>
<dbReference type="PANTHER" id="PTHR19959">
    <property type="entry name" value="KINESIN LIGHT CHAIN"/>
    <property type="match status" value="1"/>
</dbReference>